<dbReference type="Proteomes" id="UP000309984">
    <property type="component" value="Unassembled WGS sequence"/>
</dbReference>
<dbReference type="InterPro" id="IPR032407">
    <property type="entry name" value="MHB"/>
</dbReference>
<dbReference type="NCBIfam" id="TIGR04529">
    <property type="entry name" value="MTB_hemophore"/>
    <property type="match status" value="1"/>
</dbReference>
<reference evidence="1 2" key="1">
    <citation type="submission" date="2018-01" db="EMBL/GenBank/DDBJ databases">
        <title>Comparative genomics of Mycobacterium mucogenicum and Mycobacterium neoaurum clade members emphasizing tRNA and non-coding RNA.</title>
        <authorList>
            <person name="Behra P.R.K."/>
            <person name="Pettersson B.M.F."/>
            <person name="Das S."/>
            <person name="Dasgupta S."/>
            <person name="Kirsebom L.A."/>
        </authorList>
    </citation>
    <scope>NUCLEOTIDE SEQUENCE [LARGE SCALE GENOMIC DNA]</scope>
    <source>
        <strain evidence="1 2">DSM 45104</strain>
    </source>
</reference>
<organism evidence="1 2">
    <name type="scientific">Mycolicibacterium phocaicum</name>
    <dbReference type="NCBI Taxonomy" id="319706"/>
    <lineage>
        <taxon>Bacteria</taxon>
        <taxon>Bacillati</taxon>
        <taxon>Actinomycetota</taxon>
        <taxon>Actinomycetes</taxon>
        <taxon>Mycobacteriales</taxon>
        <taxon>Mycobacteriaceae</taxon>
        <taxon>Mycolicibacterium</taxon>
    </lineage>
</organism>
<dbReference type="AlphaFoldDB" id="A0A7I7ZJ69"/>
<gene>
    <name evidence="1" type="ORF">C1S79_14680</name>
</gene>
<dbReference type="Pfam" id="PF16525">
    <property type="entry name" value="MHB"/>
    <property type="match status" value="1"/>
</dbReference>
<protein>
    <submittedName>
        <fullName evidence="1">Hemophore-related protein</fullName>
    </submittedName>
</protein>
<dbReference type="RefSeq" id="WP_138249469.1">
    <property type="nucleotide sequence ID" value="NZ_AP022616.1"/>
</dbReference>
<dbReference type="GO" id="GO:0020037">
    <property type="term" value="F:heme binding"/>
    <property type="evidence" value="ECO:0007669"/>
    <property type="project" value="InterPro"/>
</dbReference>
<sequence>MSKLVKGGQGHSGTAATAVVAGLAALMSVVTVLGTAGAQPLDPCSPSEMMRGHAAVMDQMADYLDAHPDVEQAMRQAMQMGSPHERHVAMQGYLQAHPDVAADMKNIRQPMLDQRANCGLPPQEMPMQGGMKSGMSVPGMMGQ</sequence>
<comment type="caution">
    <text evidence="1">The sequence shown here is derived from an EMBL/GenBank/DDBJ whole genome shotgun (WGS) entry which is preliminary data.</text>
</comment>
<proteinExistence type="predicted"/>
<name>A0A7I7ZJ69_9MYCO</name>
<dbReference type="Gene3D" id="1.20.20.20">
    <property type="entry name" value="Haemophore, haem-binding domain"/>
    <property type="match status" value="1"/>
</dbReference>
<accession>A0A7I7ZJ69</accession>
<keyword evidence="2" id="KW-1185">Reference proteome</keyword>
<evidence type="ECO:0000313" key="1">
    <source>
        <dbReference type="EMBL" id="TLH67106.1"/>
    </source>
</evidence>
<dbReference type="EMBL" id="POTM01000036">
    <property type="protein sequence ID" value="TLH67106.1"/>
    <property type="molecule type" value="Genomic_DNA"/>
</dbReference>
<evidence type="ECO:0000313" key="2">
    <source>
        <dbReference type="Proteomes" id="UP000309984"/>
    </source>
</evidence>
<dbReference type="InterPro" id="IPR038378">
    <property type="entry name" value="MHB_sf"/>
</dbReference>